<evidence type="ECO:0000256" key="7">
    <source>
        <dbReference type="ARBA" id="ARBA00023315"/>
    </source>
</evidence>
<evidence type="ECO:0000259" key="9">
    <source>
        <dbReference type="Pfam" id="PF13720"/>
    </source>
</evidence>
<evidence type="ECO:0000256" key="8">
    <source>
        <dbReference type="HAMAP-Rule" id="MF_00387"/>
    </source>
</evidence>
<dbReference type="Proteomes" id="UP000078428">
    <property type="component" value="Unassembled WGS sequence"/>
</dbReference>
<dbReference type="Gene3D" id="2.160.10.10">
    <property type="entry name" value="Hexapeptide repeat proteins"/>
    <property type="match status" value="1"/>
</dbReference>
<dbReference type="InterPro" id="IPR029098">
    <property type="entry name" value="Acetyltransf_C"/>
</dbReference>
<dbReference type="RefSeq" id="WP_068495753.1">
    <property type="nucleotide sequence ID" value="NZ_LWQT01000120.1"/>
</dbReference>
<keyword evidence="11" id="KW-1185">Reference proteome</keyword>
<dbReference type="Pfam" id="PF00132">
    <property type="entry name" value="Hexapep"/>
    <property type="match status" value="1"/>
</dbReference>
<comment type="subunit">
    <text evidence="8">Homotrimer.</text>
</comment>
<evidence type="ECO:0000256" key="2">
    <source>
        <dbReference type="ARBA" id="ARBA00022516"/>
    </source>
</evidence>
<evidence type="ECO:0000256" key="4">
    <source>
        <dbReference type="ARBA" id="ARBA00022679"/>
    </source>
</evidence>
<dbReference type="SUPFAM" id="SSF51161">
    <property type="entry name" value="Trimeric LpxA-like enzymes"/>
    <property type="match status" value="1"/>
</dbReference>
<dbReference type="InterPro" id="IPR010137">
    <property type="entry name" value="Lipid_A_LpxA"/>
</dbReference>
<comment type="subcellular location">
    <subcellularLocation>
        <location evidence="8">Cytoplasm</location>
    </subcellularLocation>
</comment>
<keyword evidence="5 8" id="KW-0677">Repeat</keyword>
<dbReference type="HAMAP" id="MF_00387">
    <property type="entry name" value="LpxA"/>
    <property type="match status" value="1"/>
</dbReference>
<evidence type="ECO:0000256" key="5">
    <source>
        <dbReference type="ARBA" id="ARBA00022737"/>
    </source>
</evidence>
<keyword evidence="6 8" id="KW-0443">Lipid metabolism</keyword>
<keyword evidence="1 8" id="KW-0963">Cytoplasm</keyword>
<dbReference type="PIRSF" id="PIRSF000456">
    <property type="entry name" value="UDP-GlcNAc_acltr"/>
    <property type="match status" value="1"/>
</dbReference>
<accession>A0A178M5C1</accession>
<keyword evidence="4 8" id="KW-0808">Transferase</keyword>
<evidence type="ECO:0000256" key="3">
    <source>
        <dbReference type="ARBA" id="ARBA00022556"/>
    </source>
</evidence>
<dbReference type="InterPro" id="IPR001451">
    <property type="entry name" value="Hexapep"/>
</dbReference>
<gene>
    <name evidence="8" type="primary">lpxA</name>
    <name evidence="10" type="ORF">A6A04_08740</name>
</gene>
<dbReference type="Pfam" id="PF13720">
    <property type="entry name" value="Acetyltransf_11"/>
    <property type="match status" value="1"/>
</dbReference>
<dbReference type="UniPathway" id="UPA00359">
    <property type="reaction ID" value="UER00477"/>
</dbReference>
<feature type="domain" description="UDP N-acetylglucosamine O-acyltransferase C-terminal" evidence="9">
    <location>
        <begin position="176"/>
        <end position="256"/>
    </location>
</feature>
<proteinExistence type="inferred from homology"/>
<dbReference type="InterPro" id="IPR011004">
    <property type="entry name" value="Trimer_LpxA-like_sf"/>
</dbReference>
<comment type="caution">
    <text evidence="10">The sequence shown here is derived from an EMBL/GenBank/DDBJ whole genome shotgun (WGS) entry which is preliminary data.</text>
</comment>
<dbReference type="GO" id="GO:0008780">
    <property type="term" value="F:acyl-[acyl-carrier-protein]-UDP-N-acetylglucosamine O-acyltransferase activity"/>
    <property type="evidence" value="ECO:0007669"/>
    <property type="project" value="UniProtKB-UniRule"/>
</dbReference>
<protein>
    <recommendedName>
        <fullName evidence="8">Acyl-[acyl-carrier-protein]--UDP-N-acetylglucosamine O-acyltransferase</fullName>
        <shortName evidence="8">UDP-N-acetylglucosamine acyltransferase</shortName>
        <ecNumber evidence="8">2.3.1.129</ecNumber>
    </recommendedName>
</protein>
<dbReference type="AlphaFoldDB" id="A0A178M5C1"/>
<reference evidence="10 11" key="1">
    <citation type="submission" date="2016-04" db="EMBL/GenBank/DDBJ databases">
        <title>Draft genome sequence of freshwater magnetotactic bacteria Magnetospirillum marisnigri SP-1 and Magnetospirillum moscoviense BB-1.</title>
        <authorList>
            <person name="Koziaeva V."/>
            <person name="Dziuba M.V."/>
            <person name="Ivanov T.M."/>
            <person name="Kuznetsov B."/>
            <person name="Grouzdev D.S."/>
        </authorList>
    </citation>
    <scope>NUCLEOTIDE SEQUENCE [LARGE SCALE GENOMIC DNA]</scope>
    <source>
        <strain evidence="10 11">SP-1</strain>
    </source>
</reference>
<keyword evidence="3 8" id="KW-0441">Lipid A biosynthesis</keyword>
<dbReference type="OrthoDB" id="9807278at2"/>
<keyword evidence="2 8" id="KW-0444">Lipid biosynthesis</keyword>
<dbReference type="InterPro" id="IPR018357">
    <property type="entry name" value="Hexapep_transf_CS"/>
</dbReference>
<dbReference type="EC" id="2.3.1.129" evidence="8"/>
<dbReference type="PROSITE" id="PS00101">
    <property type="entry name" value="HEXAPEP_TRANSFERASES"/>
    <property type="match status" value="1"/>
</dbReference>
<name>A0A178M5C1_9PROT</name>
<dbReference type="InterPro" id="IPR037157">
    <property type="entry name" value="Acetyltransf_C_sf"/>
</dbReference>
<dbReference type="STRING" id="1285242.A6A04_08740"/>
<dbReference type="GO" id="GO:0016020">
    <property type="term" value="C:membrane"/>
    <property type="evidence" value="ECO:0007669"/>
    <property type="project" value="GOC"/>
</dbReference>
<sequence>MTNIHPTAVVDPKAQIADTAIIGPFCVVGPEVELGDSVELLSHVAIAGRTRIGAGTRIFPFASIGHRPQDLKYRGEPSTLEIGANNQIREHVTMNPGTEGGGMVTKVGDNCLFMASAHVAHDCILGDNVIMANNATLAGHVTVGEFAFLGGLCAVHQFVRIGRHAMIGGMSGVEADVIPFGTVIGNRAHLNGLNIVGLKRRGFSRDDIHTLRNAYRLLFAPEGTLQERLSDVEEQFKANAAVMEIVEFIRSDSSRSLSTPKFTGDGA</sequence>
<organism evidence="10 11">
    <name type="scientific">Paramagnetospirillum marisnigri</name>
    <dbReference type="NCBI Taxonomy" id="1285242"/>
    <lineage>
        <taxon>Bacteria</taxon>
        <taxon>Pseudomonadati</taxon>
        <taxon>Pseudomonadota</taxon>
        <taxon>Alphaproteobacteria</taxon>
        <taxon>Rhodospirillales</taxon>
        <taxon>Magnetospirillaceae</taxon>
        <taxon>Paramagnetospirillum</taxon>
    </lineage>
</organism>
<evidence type="ECO:0000313" key="11">
    <source>
        <dbReference type="Proteomes" id="UP000078428"/>
    </source>
</evidence>
<dbReference type="EMBL" id="LWQT01000120">
    <property type="protein sequence ID" value="OAN43959.1"/>
    <property type="molecule type" value="Genomic_DNA"/>
</dbReference>
<keyword evidence="7 8" id="KW-0012">Acyltransferase</keyword>
<evidence type="ECO:0000313" key="10">
    <source>
        <dbReference type="EMBL" id="OAN43959.1"/>
    </source>
</evidence>
<dbReference type="CDD" id="cd03351">
    <property type="entry name" value="LbH_UDP-GlcNAc_AT"/>
    <property type="match status" value="1"/>
</dbReference>
<evidence type="ECO:0000256" key="6">
    <source>
        <dbReference type="ARBA" id="ARBA00023098"/>
    </source>
</evidence>
<comment type="function">
    <text evidence="8">Involved in the biosynthesis of lipid A, a phosphorylated glycolipid that anchors the lipopolysaccharide to the outer membrane of the cell.</text>
</comment>
<comment type="pathway">
    <text evidence="8">Glycolipid biosynthesis; lipid IV(A) biosynthesis; lipid IV(A) from (3R)-3-hydroxytetradecanoyl-[acyl-carrier-protein] and UDP-N-acetyl-alpha-D-glucosamine: step 1/6.</text>
</comment>
<dbReference type="PANTHER" id="PTHR43480">
    <property type="entry name" value="ACYL-[ACYL-CARRIER-PROTEIN]--UDP-N-ACETYLGLUCOSAMINE O-ACYLTRANSFERASE"/>
    <property type="match status" value="1"/>
</dbReference>
<evidence type="ECO:0000256" key="1">
    <source>
        <dbReference type="ARBA" id="ARBA00022490"/>
    </source>
</evidence>
<dbReference type="NCBIfam" id="NF003657">
    <property type="entry name" value="PRK05289.1"/>
    <property type="match status" value="1"/>
</dbReference>
<dbReference type="GO" id="GO:0009245">
    <property type="term" value="P:lipid A biosynthetic process"/>
    <property type="evidence" value="ECO:0007669"/>
    <property type="project" value="UniProtKB-UniRule"/>
</dbReference>
<comment type="catalytic activity">
    <reaction evidence="8">
        <text>a (3R)-hydroxyacyl-[ACP] + UDP-N-acetyl-alpha-D-glucosamine = a UDP-3-O-[(3R)-3-hydroxyacyl]-N-acetyl-alpha-D-glucosamine + holo-[ACP]</text>
        <dbReference type="Rhea" id="RHEA:67812"/>
        <dbReference type="Rhea" id="RHEA-COMP:9685"/>
        <dbReference type="Rhea" id="RHEA-COMP:9945"/>
        <dbReference type="ChEBI" id="CHEBI:57705"/>
        <dbReference type="ChEBI" id="CHEBI:64479"/>
        <dbReference type="ChEBI" id="CHEBI:78827"/>
        <dbReference type="ChEBI" id="CHEBI:173225"/>
        <dbReference type="EC" id="2.3.1.129"/>
    </reaction>
</comment>
<dbReference type="NCBIfam" id="TIGR01852">
    <property type="entry name" value="lipid_A_lpxA"/>
    <property type="match status" value="1"/>
</dbReference>
<dbReference type="GO" id="GO:0005737">
    <property type="term" value="C:cytoplasm"/>
    <property type="evidence" value="ECO:0007669"/>
    <property type="project" value="UniProtKB-SubCell"/>
</dbReference>
<dbReference type="Gene3D" id="1.20.1180.10">
    <property type="entry name" value="Udp N-acetylglucosamine O-acyltransferase, C-terminal domain"/>
    <property type="match status" value="1"/>
</dbReference>
<dbReference type="PANTHER" id="PTHR43480:SF1">
    <property type="entry name" value="ACYL-[ACYL-CARRIER-PROTEIN]--UDP-N-ACETYLGLUCOSAMINE O-ACYLTRANSFERASE, MITOCHONDRIAL-RELATED"/>
    <property type="match status" value="1"/>
</dbReference>
<comment type="similarity">
    <text evidence="8">Belongs to the transferase hexapeptide repeat family. LpxA subfamily.</text>
</comment>